<name>A0A2T2WP53_SULTH</name>
<gene>
    <name evidence="1" type="ORF">C7B47_15555</name>
</gene>
<evidence type="ECO:0000313" key="1">
    <source>
        <dbReference type="EMBL" id="PSR24019.1"/>
    </source>
</evidence>
<dbReference type="AlphaFoldDB" id="A0A2T2WP53"/>
<reference evidence="1 2" key="1">
    <citation type="journal article" date="2014" name="BMC Genomics">
        <title>Comparison of environmental and isolate Sulfobacillus genomes reveals diverse carbon, sulfur, nitrogen, and hydrogen metabolisms.</title>
        <authorList>
            <person name="Justice N.B."/>
            <person name="Norman A."/>
            <person name="Brown C.T."/>
            <person name="Singh A."/>
            <person name="Thomas B.C."/>
            <person name="Banfield J.F."/>
        </authorList>
    </citation>
    <scope>NUCLEOTIDE SEQUENCE [LARGE SCALE GENOMIC DNA]</scope>
    <source>
        <strain evidence="1">AMDSBA5</strain>
    </source>
</reference>
<dbReference type="Proteomes" id="UP000242705">
    <property type="component" value="Unassembled WGS sequence"/>
</dbReference>
<sequence length="1232" mass="137767">MKIRFTRHYTTSGGRKFHGLFPHIQSDSVHWSSIDDAFRVFDAASLVAMFSAACDTPDFGVQRPALLVLWYRAVVNPPHGQLLSSLGDLPVLLSTVHKAIPQIRIFEDYDPADPRWPVHVSVNGHRYRIHPGNLTNAMALIDAVQATAHAIDSFILETKGFAATDVLEAALSYGDWCLTQLEKVWPLRKATHNRIQRENTEGKPGIKEIETVRLIHQADPIEWLNRCEYPERAALAWGWVSQKATSVQFDMQPMAQSMGPVLAVDSCLGVIPIPAAEVLNAVGIAMAHLAMDVRDVREAQRSIQIETEEFVRRVLKMPVCDHDGAVVTVVAPGTRHVFAMGIVAALDPYALRRAIHAVTDGLMEFDASAIEDGRLDPSASVYRILLYGGPFRLSRWRNGSIIQASVYDFVAIVRDVQQLGRNYDLLWEFLMAITDHEKRAGFMAVCLLDAWHHWLEYGVLNPVYWETALLVSPTDHQQWMRAAAWDPIEETLYRALLPPIREWAWTHLDNPERATLVDPLGTPVLIASNPSMVVVVPPHKLVGWEDLDPAFCTGVGEGILATCIRHSRIAQIVRESSIDPVIIVVEFVDDEQATQHPGSVGVAVDRDQPRSMIVLRLSSSWIKELIRNPKTAHAAVGEALFAGLDLISSVDLNVVQQPFLEAWNDSPPIAMMGLQESTLKSPPQGVESWPDMISAVNHMLAQELAIAGIQPGTYYGAALVDIAGMVLTILARLIQALLTSWSMDAIDVVAKYLNAAHGERMRARQQLGAALRAPWSEVWREEALRNPKGAEITRPLEVLLEYLVARETCGVMRPDRFDVGYGRAVFNWLLKIGTILSSADQGLTEWIINVTPWRTLNVAPVESGSGRTIDWRAYWQMEKADQLRTREAFTGEDEIPEGFPHHRWATVAFQSSRSIPSLPQSWFQVDEQMRLAWGTGVDGLAAVLSTAVSWNKDGGTAVVRVQWGVLRDEAAKWSGVPAMEIEAAIDRVSVDAERLRGESCAAWEIERRTYRVAVRPLIRMDDELLLIPWLIRSAQEIYAEYVSAGRLPAPARETPESLTNALNRFRQVSNRSLEREVAAIVDTICLSYRPNITPEQAKTFGLLLPGEIDLLIIDERHERIWVCEVKDVSMAFSPRFIQRRVKKFWDDDHYIEKLMAKAAAVRENPHVAVNLVQQKVPTPLSTWRVFPLMITRRVEPAAFVPDVPLTFVVVDDLSALLLNPCDPKPGHATISD</sequence>
<evidence type="ECO:0000313" key="2">
    <source>
        <dbReference type="Proteomes" id="UP000242705"/>
    </source>
</evidence>
<dbReference type="EMBL" id="PXYX01000063">
    <property type="protein sequence ID" value="PSR24019.1"/>
    <property type="molecule type" value="Genomic_DNA"/>
</dbReference>
<protein>
    <submittedName>
        <fullName evidence="1">Uncharacterized protein</fullName>
    </submittedName>
</protein>
<proteinExistence type="predicted"/>
<organism evidence="1 2">
    <name type="scientific">Sulfobacillus thermosulfidooxidans</name>
    <dbReference type="NCBI Taxonomy" id="28034"/>
    <lineage>
        <taxon>Bacteria</taxon>
        <taxon>Bacillati</taxon>
        <taxon>Bacillota</taxon>
        <taxon>Clostridia</taxon>
        <taxon>Eubacteriales</taxon>
        <taxon>Clostridiales Family XVII. Incertae Sedis</taxon>
        <taxon>Sulfobacillus</taxon>
    </lineage>
</organism>
<accession>A0A2T2WP53</accession>
<comment type="caution">
    <text evidence="1">The sequence shown here is derived from an EMBL/GenBank/DDBJ whole genome shotgun (WGS) entry which is preliminary data.</text>
</comment>